<keyword evidence="3" id="KW-0732">Signal</keyword>
<keyword evidence="2" id="KW-0624">Polysaccharide degradation</keyword>
<dbReference type="Pfam" id="PF01670">
    <property type="entry name" value="Glyco_hydro_12"/>
    <property type="match status" value="1"/>
</dbReference>
<dbReference type="Gene3D" id="2.60.120.180">
    <property type="match status" value="1"/>
</dbReference>
<dbReference type="InterPro" id="IPR002594">
    <property type="entry name" value="GH12"/>
</dbReference>
<keyword evidence="4" id="KW-0430">Lectin</keyword>
<protein>
    <submittedName>
        <fullName evidence="4">Concanavalin A-like lectin/glucanase domain-containing protein</fullName>
    </submittedName>
</protein>
<evidence type="ECO:0000313" key="5">
    <source>
        <dbReference type="Proteomes" id="UP000799767"/>
    </source>
</evidence>
<dbReference type="GO" id="GO:0030246">
    <property type="term" value="F:carbohydrate binding"/>
    <property type="evidence" value="ECO:0007669"/>
    <property type="project" value="UniProtKB-KW"/>
</dbReference>
<evidence type="ECO:0000256" key="3">
    <source>
        <dbReference type="SAM" id="SignalP"/>
    </source>
</evidence>
<evidence type="ECO:0000313" key="4">
    <source>
        <dbReference type="EMBL" id="KAF2480435.1"/>
    </source>
</evidence>
<dbReference type="GeneID" id="54471025"/>
<organism evidence="4 5">
    <name type="scientific">Neohortaea acidophila</name>
    <dbReference type="NCBI Taxonomy" id="245834"/>
    <lineage>
        <taxon>Eukaryota</taxon>
        <taxon>Fungi</taxon>
        <taxon>Dikarya</taxon>
        <taxon>Ascomycota</taxon>
        <taxon>Pezizomycotina</taxon>
        <taxon>Dothideomycetes</taxon>
        <taxon>Dothideomycetidae</taxon>
        <taxon>Mycosphaerellales</taxon>
        <taxon>Teratosphaeriaceae</taxon>
        <taxon>Neohortaea</taxon>
    </lineage>
</organism>
<keyword evidence="2" id="KW-0378">Hydrolase</keyword>
<dbReference type="PANTHER" id="PTHR34002:SF11">
    <property type="entry name" value="CONCANAVALIN A-LIKE LECTIN_GLUCANASE"/>
    <property type="match status" value="1"/>
</dbReference>
<keyword evidence="2" id="KW-0119">Carbohydrate metabolism</keyword>
<gene>
    <name evidence="4" type="ORF">BDY17DRAFT_192938</name>
</gene>
<keyword evidence="2" id="KW-0326">Glycosidase</keyword>
<dbReference type="RefSeq" id="XP_033587005.1">
    <property type="nucleotide sequence ID" value="XM_033730023.1"/>
</dbReference>
<dbReference type="OrthoDB" id="89349at2759"/>
<dbReference type="AlphaFoldDB" id="A0A6A6PKI8"/>
<dbReference type="InterPro" id="IPR013319">
    <property type="entry name" value="GH11/12"/>
</dbReference>
<feature type="chain" id="PRO_5025446274" evidence="3">
    <location>
        <begin position="20"/>
        <end position="280"/>
    </location>
</feature>
<name>A0A6A6PKI8_9PEZI</name>
<keyword evidence="5" id="KW-1185">Reference proteome</keyword>
<dbReference type="EMBL" id="MU001639">
    <property type="protein sequence ID" value="KAF2480435.1"/>
    <property type="molecule type" value="Genomic_DNA"/>
</dbReference>
<dbReference type="Proteomes" id="UP000799767">
    <property type="component" value="Unassembled WGS sequence"/>
</dbReference>
<dbReference type="PANTHER" id="PTHR34002">
    <property type="entry name" value="BLR1656 PROTEIN"/>
    <property type="match status" value="1"/>
</dbReference>
<dbReference type="SUPFAM" id="SSF49899">
    <property type="entry name" value="Concanavalin A-like lectins/glucanases"/>
    <property type="match status" value="1"/>
</dbReference>
<accession>A0A6A6PKI8</accession>
<dbReference type="GO" id="GO:0000272">
    <property type="term" value="P:polysaccharide catabolic process"/>
    <property type="evidence" value="ECO:0007669"/>
    <property type="project" value="UniProtKB-KW"/>
</dbReference>
<sequence>MLRTSLLTLAVGAAAGAHAEVTLCGQYGDYETKAYTYNNNAWNPTGTGNSCTTITNGTGKFDPFYAVWSWSSQPVEVHAYPNVQFNAPALPLMIGNVGSLNISSAWTLTNATGSGPSTSGRKNAAAIPLQANVAFDMFADMNATVSQMPAKQSVEIMVWVAAFGSYAKPEGYSNGIQDTVTLPQATFNLYIGDNGRGQEVYTWFATTNLPKFNNLDLAPLLNHLVAKKLVSAQLYLGTVQFGTEAYYSAKPVNFSVSSFQAKLGKVGKNKGSKRSVNLLE</sequence>
<comment type="similarity">
    <text evidence="1 2">Belongs to the glycosyl hydrolase 12 (cellulase H) family.</text>
</comment>
<dbReference type="GO" id="GO:0008810">
    <property type="term" value="F:cellulase activity"/>
    <property type="evidence" value="ECO:0007669"/>
    <property type="project" value="InterPro"/>
</dbReference>
<dbReference type="InterPro" id="IPR013320">
    <property type="entry name" value="ConA-like_dom_sf"/>
</dbReference>
<evidence type="ECO:0000256" key="2">
    <source>
        <dbReference type="RuleBase" id="RU361163"/>
    </source>
</evidence>
<proteinExistence type="inferred from homology"/>
<feature type="signal peptide" evidence="3">
    <location>
        <begin position="1"/>
        <end position="19"/>
    </location>
</feature>
<evidence type="ECO:0000256" key="1">
    <source>
        <dbReference type="ARBA" id="ARBA00005519"/>
    </source>
</evidence>
<reference evidence="4" key="1">
    <citation type="journal article" date="2020" name="Stud. Mycol.">
        <title>101 Dothideomycetes genomes: a test case for predicting lifestyles and emergence of pathogens.</title>
        <authorList>
            <person name="Haridas S."/>
            <person name="Albert R."/>
            <person name="Binder M."/>
            <person name="Bloem J."/>
            <person name="Labutti K."/>
            <person name="Salamov A."/>
            <person name="Andreopoulos B."/>
            <person name="Baker S."/>
            <person name="Barry K."/>
            <person name="Bills G."/>
            <person name="Bluhm B."/>
            <person name="Cannon C."/>
            <person name="Castanera R."/>
            <person name="Culley D."/>
            <person name="Daum C."/>
            <person name="Ezra D."/>
            <person name="Gonzalez J."/>
            <person name="Henrissat B."/>
            <person name="Kuo A."/>
            <person name="Liang C."/>
            <person name="Lipzen A."/>
            <person name="Lutzoni F."/>
            <person name="Magnuson J."/>
            <person name="Mondo S."/>
            <person name="Nolan M."/>
            <person name="Ohm R."/>
            <person name="Pangilinan J."/>
            <person name="Park H.-J."/>
            <person name="Ramirez L."/>
            <person name="Alfaro M."/>
            <person name="Sun H."/>
            <person name="Tritt A."/>
            <person name="Yoshinaga Y."/>
            <person name="Zwiers L.-H."/>
            <person name="Turgeon B."/>
            <person name="Goodwin S."/>
            <person name="Spatafora J."/>
            <person name="Crous P."/>
            <person name="Grigoriev I."/>
        </authorList>
    </citation>
    <scope>NUCLEOTIDE SEQUENCE</scope>
    <source>
        <strain evidence="4">CBS 113389</strain>
    </source>
</reference>